<organism evidence="1 2">
    <name type="scientific">Haematococcus lacustris</name>
    <name type="common">Green alga</name>
    <name type="synonym">Haematococcus pluvialis</name>
    <dbReference type="NCBI Taxonomy" id="44745"/>
    <lineage>
        <taxon>Eukaryota</taxon>
        <taxon>Viridiplantae</taxon>
        <taxon>Chlorophyta</taxon>
        <taxon>core chlorophytes</taxon>
        <taxon>Chlorophyceae</taxon>
        <taxon>CS clade</taxon>
        <taxon>Chlamydomonadales</taxon>
        <taxon>Haematococcaceae</taxon>
        <taxon>Haematococcus</taxon>
    </lineage>
</organism>
<reference evidence="1 2" key="1">
    <citation type="submission" date="2020-02" db="EMBL/GenBank/DDBJ databases">
        <title>Draft genome sequence of Haematococcus lacustris strain NIES-144.</title>
        <authorList>
            <person name="Morimoto D."/>
            <person name="Nakagawa S."/>
            <person name="Yoshida T."/>
            <person name="Sawayama S."/>
        </authorList>
    </citation>
    <scope>NUCLEOTIDE SEQUENCE [LARGE SCALE GENOMIC DNA]</scope>
    <source>
        <strain evidence="1 2">NIES-144</strain>
    </source>
</reference>
<feature type="non-terminal residue" evidence="1">
    <location>
        <position position="1"/>
    </location>
</feature>
<proteinExistence type="predicted"/>
<name>A0A699YSA9_HAELA</name>
<sequence>VCDISDLSSVAALAAELKAGGVKLHLLVNNAGVMVHERQRTQDGLDVNFATNTLGCFVISLLLEPLLVAAAPSKVIFVSSGGMLTRVGVYSMHPGWTLTEGVKKSIPGFYNFYKDKFRDPGQGTDTLVYLALQADIDAYISPTPQIPCTEAVVTGSLVP</sequence>
<accession>A0A699YSA9</accession>
<gene>
    <name evidence="1" type="ORF">HaLaN_04278</name>
</gene>
<dbReference type="PANTHER" id="PTHR44656">
    <property type="entry name" value="DEHYDROGENASE/REDUCTASE SDR FAMILY MEMBER 12"/>
    <property type="match status" value="1"/>
</dbReference>
<dbReference type="PANTHER" id="PTHR44656:SF7">
    <property type="entry name" value="DEHYDROGENASE_REDUCTASE SDR FAMILY MEMBER 12"/>
    <property type="match status" value="1"/>
</dbReference>
<dbReference type="InterPro" id="IPR002347">
    <property type="entry name" value="SDR_fam"/>
</dbReference>
<dbReference type="Pfam" id="PF00106">
    <property type="entry name" value="adh_short"/>
    <property type="match status" value="1"/>
</dbReference>
<evidence type="ECO:0000313" key="1">
    <source>
        <dbReference type="EMBL" id="GFH09179.1"/>
    </source>
</evidence>
<dbReference type="InterPro" id="IPR036291">
    <property type="entry name" value="NAD(P)-bd_dom_sf"/>
</dbReference>
<dbReference type="SUPFAM" id="SSF51735">
    <property type="entry name" value="NAD(P)-binding Rossmann-fold domains"/>
    <property type="match status" value="1"/>
</dbReference>
<keyword evidence="2" id="KW-1185">Reference proteome</keyword>
<evidence type="ECO:0000313" key="2">
    <source>
        <dbReference type="Proteomes" id="UP000485058"/>
    </source>
</evidence>
<dbReference type="Gene3D" id="3.40.50.720">
    <property type="entry name" value="NAD(P)-binding Rossmann-like Domain"/>
    <property type="match status" value="1"/>
</dbReference>
<dbReference type="AlphaFoldDB" id="A0A699YSA9"/>
<dbReference type="EMBL" id="BLLF01000215">
    <property type="protein sequence ID" value="GFH09179.1"/>
    <property type="molecule type" value="Genomic_DNA"/>
</dbReference>
<dbReference type="InterPro" id="IPR052992">
    <property type="entry name" value="SDR_member_12"/>
</dbReference>
<comment type="caution">
    <text evidence="1">The sequence shown here is derived from an EMBL/GenBank/DDBJ whole genome shotgun (WGS) entry which is preliminary data.</text>
</comment>
<dbReference type="Proteomes" id="UP000485058">
    <property type="component" value="Unassembled WGS sequence"/>
</dbReference>
<protein>
    <submittedName>
        <fullName evidence="1">Uncharacterized protein</fullName>
    </submittedName>
</protein>